<feature type="transmembrane region" description="Helical" evidence="9">
    <location>
        <begin position="12"/>
        <end position="32"/>
    </location>
</feature>
<dbReference type="SUPFAM" id="SSF82866">
    <property type="entry name" value="Multidrug efflux transporter AcrB transmembrane domain"/>
    <property type="match status" value="2"/>
</dbReference>
<accession>A0A538TTE2</accession>
<feature type="transmembrane region" description="Helical" evidence="9">
    <location>
        <begin position="385"/>
        <end position="409"/>
    </location>
</feature>
<evidence type="ECO:0000256" key="4">
    <source>
        <dbReference type="ARBA" id="ARBA00022519"/>
    </source>
</evidence>
<protein>
    <submittedName>
        <fullName evidence="10">Efflux RND transporter permease subunit</fullName>
    </submittedName>
</protein>
<evidence type="ECO:0000256" key="1">
    <source>
        <dbReference type="ARBA" id="ARBA00004651"/>
    </source>
</evidence>
<keyword evidence="6 9" id="KW-1133">Transmembrane helix</keyword>
<dbReference type="Gene3D" id="3.30.70.1440">
    <property type="entry name" value="Multidrug efflux transporter AcrB pore domain"/>
    <property type="match status" value="1"/>
</dbReference>
<dbReference type="PANTHER" id="PTHR32063">
    <property type="match status" value="1"/>
</dbReference>
<feature type="transmembrane region" description="Helical" evidence="9">
    <location>
        <begin position="462"/>
        <end position="480"/>
    </location>
</feature>
<feature type="transmembrane region" description="Helical" evidence="9">
    <location>
        <begin position="975"/>
        <end position="997"/>
    </location>
</feature>
<feature type="transmembrane region" description="Helical" evidence="9">
    <location>
        <begin position="1003"/>
        <end position="1026"/>
    </location>
</feature>
<dbReference type="SUPFAM" id="SSF82693">
    <property type="entry name" value="Multidrug efflux transporter AcrB pore domain, PN1, PN2, PC1 and PC2 subdomains"/>
    <property type="match status" value="3"/>
</dbReference>
<dbReference type="InterPro" id="IPR001036">
    <property type="entry name" value="Acrflvin-R"/>
</dbReference>
<dbReference type="GO" id="GO:0005886">
    <property type="term" value="C:plasma membrane"/>
    <property type="evidence" value="ECO:0007669"/>
    <property type="project" value="UniProtKB-SubCell"/>
</dbReference>
<feature type="transmembrane region" description="Helical" evidence="9">
    <location>
        <begin position="526"/>
        <end position="547"/>
    </location>
</feature>
<feature type="transmembrane region" description="Helical" evidence="9">
    <location>
        <begin position="333"/>
        <end position="352"/>
    </location>
</feature>
<evidence type="ECO:0000256" key="7">
    <source>
        <dbReference type="ARBA" id="ARBA00023136"/>
    </source>
</evidence>
<evidence type="ECO:0000256" key="8">
    <source>
        <dbReference type="SAM" id="MobiDB-lite"/>
    </source>
</evidence>
<evidence type="ECO:0000256" key="5">
    <source>
        <dbReference type="ARBA" id="ARBA00022692"/>
    </source>
</evidence>
<keyword evidence="3" id="KW-1003">Cell membrane</keyword>
<organism evidence="10 11">
    <name type="scientific">Eiseniibacteriota bacterium</name>
    <dbReference type="NCBI Taxonomy" id="2212470"/>
    <lineage>
        <taxon>Bacteria</taxon>
        <taxon>Candidatus Eiseniibacteriota</taxon>
    </lineage>
</organism>
<dbReference type="PRINTS" id="PR00702">
    <property type="entry name" value="ACRIFLAVINRP"/>
</dbReference>
<dbReference type="Proteomes" id="UP000317691">
    <property type="component" value="Unassembled WGS sequence"/>
</dbReference>
<dbReference type="EMBL" id="VBOZ01000007">
    <property type="protein sequence ID" value="TMQ66886.1"/>
    <property type="molecule type" value="Genomic_DNA"/>
</dbReference>
<dbReference type="Gene3D" id="3.30.2090.10">
    <property type="entry name" value="Multidrug efflux transporter AcrB TolC docking domain, DN and DC subdomains"/>
    <property type="match status" value="2"/>
</dbReference>
<feature type="transmembrane region" description="Helical" evidence="9">
    <location>
        <begin position="874"/>
        <end position="893"/>
    </location>
</feature>
<dbReference type="SUPFAM" id="SSF82714">
    <property type="entry name" value="Multidrug efflux transporter AcrB TolC docking domain, DN and DC subdomains"/>
    <property type="match status" value="2"/>
</dbReference>
<comment type="caution">
    <text evidence="10">The sequence shown here is derived from an EMBL/GenBank/DDBJ whole genome shotgun (WGS) entry which is preliminary data.</text>
</comment>
<sequence>MKLSEVSIQRPVAATVMSLAIILFGVIAFSRLPVREYPDIDPPIVSVTTFYRGASPNVIETEITDVLEEQFATLEAVKTINSSSREQGSVITIEFELSRDVEQAANDVRDRVARVRGRLPREADDPIVAKVDVNAQPIFWIALSSDRHSGLELSEMADVVLKERLQRLPGVGSVFIGGERRYAMRVWLDSQLMASHRVTTQDVERAVSSENAEIPGGRVEGTNREFAVRTRGELTKPEEFASIVIAQHGTDIVRLGDVASVEVGPEDERTAARWNGQQAVGLGIVKQKNASTLEVAGEVRRSLPELQKLVPAGMKLDVAYDSSSFIQDSITEVSHTIVVAMCLVVLVILIFLKSFRATFIPAVAIPVSIVGALAVAYFLGFTINILTLLALVLAIGLVVDDAIVMLENVYRHMELGKPRLRAALDGANEIGFAIMATTISLVAVFIPVAFLQGTVGRLFNEFGLTVAVAVLISGFVALSLTPMLCSRMLRPLHGGGDSWASRTFDGFFHWLNTFYDRLLRGAIRSAWRVLVVAGIFVAVSVVAFLHMRQELVPVEDRGVGFGIVIAPEGSTLEYTDRYMREVESILMPLPERRGLFTATGLGFGGPGRVTNGFLFLSLKPIAERPKQWIPTPLPILSMIQVPIYRARSQQEIVQQLFPRLLGIPGVLAFVINPPSLGGSFSSSPVEYVLQAQDYETLGQAVGTMMGEAQKLGYLVNLDTDLRLNKPQLDIAIDRDRAAQVGVSVTDIGGTLETFLGGKAISEFKRGTKQYDVIAQLKPTDRSTPAAIPEIYLRGNGGLVQLANVVKVQETVAPKELNHYNRQRSATITANLVPGVSLGKALNDLDLIMSTKLPAGVKRELGGQSKEFRESSGSLYFLFLLAVVFIYLVLAAQFESFIHPLTILLSVPLAVVGAIISLFVFGQSMNIFSQIGLIMLIGLVTKNSILIVEYANQLRARGLEVTEAVVEASKIRLRPILMTSFATIFGVLPLAMGLGAGAESRRPLGVAVVGGLLFSTFLTLLLVPVVYRILARFTHVQAPEIAAGVSGEPARQRAAPSGHPAGPIPMGEPAGSLGGTRKID</sequence>
<evidence type="ECO:0000256" key="3">
    <source>
        <dbReference type="ARBA" id="ARBA00022475"/>
    </source>
</evidence>
<dbReference type="PANTHER" id="PTHR32063:SF28">
    <property type="entry name" value="BLR2861 PROTEIN"/>
    <property type="match status" value="1"/>
</dbReference>
<keyword evidence="4" id="KW-0997">Cell inner membrane</keyword>
<reference evidence="10 11" key="1">
    <citation type="journal article" date="2019" name="Nat. Microbiol.">
        <title>Mediterranean grassland soil C-N compound turnover is dependent on rainfall and depth, and is mediated by genomically divergent microorganisms.</title>
        <authorList>
            <person name="Diamond S."/>
            <person name="Andeer P.F."/>
            <person name="Li Z."/>
            <person name="Crits-Christoph A."/>
            <person name="Burstein D."/>
            <person name="Anantharaman K."/>
            <person name="Lane K.R."/>
            <person name="Thomas B.C."/>
            <person name="Pan C."/>
            <person name="Northen T.R."/>
            <person name="Banfield J.F."/>
        </authorList>
    </citation>
    <scope>NUCLEOTIDE SEQUENCE [LARGE SCALE GENOMIC DNA]</scope>
    <source>
        <strain evidence="10">WS_9</strain>
    </source>
</reference>
<feature type="transmembrane region" description="Helical" evidence="9">
    <location>
        <begin position="430"/>
        <end position="450"/>
    </location>
</feature>
<proteinExistence type="predicted"/>
<dbReference type="Gene3D" id="3.30.70.1320">
    <property type="entry name" value="Multidrug efflux transporter AcrB pore domain like"/>
    <property type="match status" value="1"/>
</dbReference>
<dbReference type="InterPro" id="IPR027463">
    <property type="entry name" value="AcrB_DN_DC_subdom"/>
</dbReference>
<gene>
    <name evidence="10" type="ORF">E6K79_01135</name>
</gene>
<name>A0A538TTE2_UNCEI</name>
<feature type="region of interest" description="Disordered" evidence="8">
    <location>
        <begin position="1046"/>
        <end position="1079"/>
    </location>
</feature>
<dbReference type="AlphaFoldDB" id="A0A538TTE2"/>
<dbReference type="GO" id="GO:0042910">
    <property type="term" value="F:xenobiotic transmembrane transporter activity"/>
    <property type="evidence" value="ECO:0007669"/>
    <property type="project" value="TreeGrafter"/>
</dbReference>
<keyword evidence="7 9" id="KW-0472">Membrane</keyword>
<feature type="transmembrane region" description="Helical" evidence="9">
    <location>
        <begin position="926"/>
        <end position="947"/>
    </location>
</feature>
<dbReference type="Pfam" id="PF00873">
    <property type="entry name" value="ACR_tran"/>
    <property type="match status" value="1"/>
</dbReference>
<evidence type="ECO:0000256" key="6">
    <source>
        <dbReference type="ARBA" id="ARBA00022989"/>
    </source>
</evidence>
<evidence type="ECO:0000313" key="11">
    <source>
        <dbReference type="Proteomes" id="UP000317691"/>
    </source>
</evidence>
<comment type="subcellular location">
    <subcellularLocation>
        <location evidence="1">Cell membrane</location>
        <topology evidence="1">Multi-pass membrane protein</topology>
    </subcellularLocation>
</comment>
<evidence type="ECO:0000256" key="2">
    <source>
        <dbReference type="ARBA" id="ARBA00022448"/>
    </source>
</evidence>
<dbReference type="Gene3D" id="3.30.70.1430">
    <property type="entry name" value="Multidrug efflux transporter AcrB pore domain"/>
    <property type="match status" value="2"/>
</dbReference>
<keyword evidence="5 9" id="KW-0812">Transmembrane</keyword>
<keyword evidence="2" id="KW-0813">Transport</keyword>
<feature type="transmembrane region" description="Helical" evidence="9">
    <location>
        <begin position="359"/>
        <end position="379"/>
    </location>
</feature>
<dbReference type="Gene3D" id="1.20.1640.10">
    <property type="entry name" value="Multidrug efflux transporter AcrB transmembrane domain"/>
    <property type="match status" value="2"/>
</dbReference>
<evidence type="ECO:0000256" key="9">
    <source>
        <dbReference type="SAM" id="Phobius"/>
    </source>
</evidence>
<evidence type="ECO:0000313" key="10">
    <source>
        <dbReference type="EMBL" id="TMQ66886.1"/>
    </source>
</evidence>
<feature type="transmembrane region" description="Helical" evidence="9">
    <location>
        <begin position="900"/>
        <end position="920"/>
    </location>
</feature>
<dbReference type="FunFam" id="1.20.1640.10:FF:000001">
    <property type="entry name" value="Efflux pump membrane transporter"/>
    <property type="match status" value="1"/>
</dbReference>